<comment type="caution">
    <text evidence="1">The sequence shown here is derived from an EMBL/GenBank/DDBJ whole genome shotgun (WGS) entry which is preliminary data.</text>
</comment>
<keyword evidence="2" id="KW-1185">Reference proteome</keyword>
<sequence length="134" mass="15157">MASERRAGGVWRKDFFSHSVLPKRVTLPSFQFRPLCQPVAASDLQSPPNLHHLETNNRDVFERRCEGDGRPRPHRGFLLGLHRQELGPDLFLFNDCIRVLAALHDGRHADVLQALEGDAGNKNNTAQDEKNPRS</sequence>
<reference evidence="1 2" key="1">
    <citation type="journal article" date="2015" name="Genome Biol.">
        <title>Comparative genomics of Steinernema reveals deeply conserved gene regulatory networks.</title>
        <authorList>
            <person name="Dillman A.R."/>
            <person name="Macchietto M."/>
            <person name="Porter C.F."/>
            <person name="Rogers A."/>
            <person name="Williams B."/>
            <person name="Antoshechkin I."/>
            <person name="Lee M.M."/>
            <person name="Goodwin Z."/>
            <person name="Lu X."/>
            <person name="Lewis E.E."/>
            <person name="Goodrich-Blair H."/>
            <person name="Stock S.P."/>
            <person name="Adams B.J."/>
            <person name="Sternberg P.W."/>
            <person name="Mortazavi A."/>
        </authorList>
    </citation>
    <scope>NUCLEOTIDE SEQUENCE [LARGE SCALE GENOMIC DNA]</scope>
    <source>
        <strain evidence="1 2">ALL</strain>
    </source>
</reference>
<gene>
    <name evidence="1" type="ORF">L596_007430</name>
</gene>
<evidence type="ECO:0000313" key="2">
    <source>
        <dbReference type="Proteomes" id="UP000298663"/>
    </source>
</evidence>
<dbReference type="AlphaFoldDB" id="A0A4U5P9X6"/>
<evidence type="ECO:0000313" key="1">
    <source>
        <dbReference type="EMBL" id="TKR92861.1"/>
    </source>
</evidence>
<protein>
    <submittedName>
        <fullName evidence="1">Uncharacterized protein</fullName>
    </submittedName>
</protein>
<accession>A0A4U5P9X6</accession>
<dbReference type="EMBL" id="AZBU02000002">
    <property type="protein sequence ID" value="TKR92861.1"/>
    <property type="molecule type" value="Genomic_DNA"/>
</dbReference>
<organism evidence="1 2">
    <name type="scientific">Steinernema carpocapsae</name>
    <name type="common">Entomopathogenic nematode</name>
    <dbReference type="NCBI Taxonomy" id="34508"/>
    <lineage>
        <taxon>Eukaryota</taxon>
        <taxon>Metazoa</taxon>
        <taxon>Ecdysozoa</taxon>
        <taxon>Nematoda</taxon>
        <taxon>Chromadorea</taxon>
        <taxon>Rhabditida</taxon>
        <taxon>Tylenchina</taxon>
        <taxon>Panagrolaimomorpha</taxon>
        <taxon>Strongyloidoidea</taxon>
        <taxon>Steinernematidae</taxon>
        <taxon>Steinernema</taxon>
    </lineage>
</organism>
<name>A0A4U5P9X6_STECR</name>
<reference evidence="1 2" key="2">
    <citation type="journal article" date="2019" name="G3 (Bethesda)">
        <title>Hybrid Assembly of the Genome of the Entomopathogenic Nematode Steinernema carpocapsae Identifies the X-Chromosome.</title>
        <authorList>
            <person name="Serra L."/>
            <person name="Macchietto M."/>
            <person name="Macias-Munoz A."/>
            <person name="McGill C.J."/>
            <person name="Rodriguez I.M."/>
            <person name="Rodriguez B."/>
            <person name="Murad R."/>
            <person name="Mortazavi A."/>
        </authorList>
    </citation>
    <scope>NUCLEOTIDE SEQUENCE [LARGE SCALE GENOMIC DNA]</scope>
    <source>
        <strain evidence="1 2">ALL</strain>
    </source>
</reference>
<proteinExistence type="predicted"/>
<dbReference type="Proteomes" id="UP000298663">
    <property type="component" value="Unassembled WGS sequence"/>
</dbReference>